<name>A0A2P6TH83_CHLSO</name>
<evidence type="ECO:0000313" key="8">
    <source>
        <dbReference type="EMBL" id="PRW33640.1"/>
    </source>
</evidence>
<dbReference type="InterPro" id="IPR007741">
    <property type="entry name" value="Ribosomal_mL43/mS25/NADH_DH"/>
</dbReference>
<proteinExistence type="inferred from homology"/>
<dbReference type="SMART" id="SM00916">
    <property type="entry name" value="L51_S25_CI-B8"/>
    <property type="match status" value="1"/>
</dbReference>
<dbReference type="GO" id="GO:0005762">
    <property type="term" value="C:mitochondrial large ribosomal subunit"/>
    <property type="evidence" value="ECO:0007669"/>
    <property type="project" value="TreeGrafter"/>
</dbReference>
<comment type="similarity">
    <text evidence="2">Belongs to the mitochondrion-specific ribosomal protein mL43 family.</text>
</comment>
<dbReference type="PANTHER" id="PTHR21396">
    <property type="entry name" value="39S RIBOSOMAL PROTEIN L43"/>
    <property type="match status" value="1"/>
</dbReference>
<keyword evidence="4" id="KW-0496">Mitochondrion</keyword>
<comment type="subcellular location">
    <subcellularLocation>
        <location evidence="1">Mitochondrion</location>
    </subcellularLocation>
</comment>
<reference evidence="8 9" key="1">
    <citation type="journal article" date="2018" name="Plant J.">
        <title>Genome sequences of Chlorella sorokiniana UTEX 1602 and Micractinium conductrix SAG 241.80: implications to maltose excretion by a green alga.</title>
        <authorList>
            <person name="Arriola M.B."/>
            <person name="Velmurugan N."/>
            <person name="Zhang Y."/>
            <person name="Plunkett M.H."/>
            <person name="Hondzo H."/>
            <person name="Barney B.M."/>
        </authorList>
    </citation>
    <scope>NUCLEOTIDE SEQUENCE [LARGE SCALE GENOMIC DNA]</scope>
    <source>
        <strain evidence="9">UTEX 1602</strain>
    </source>
</reference>
<evidence type="ECO:0000256" key="6">
    <source>
        <dbReference type="ARBA" id="ARBA00035188"/>
    </source>
</evidence>
<gene>
    <name evidence="8" type="ORF">C2E21_7572</name>
</gene>
<dbReference type="OrthoDB" id="88at2759"/>
<dbReference type="Gene3D" id="3.40.30.10">
    <property type="entry name" value="Glutaredoxin"/>
    <property type="match status" value="1"/>
</dbReference>
<organism evidence="8 9">
    <name type="scientific">Chlorella sorokiniana</name>
    <name type="common">Freshwater green alga</name>
    <dbReference type="NCBI Taxonomy" id="3076"/>
    <lineage>
        <taxon>Eukaryota</taxon>
        <taxon>Viridiplantae</taxon>
        <taxon>Chlorophyta</taxon>
        <taxon>core chlorophytes</taxon>
        <taxon>Trebouxiophyceae</taxon>
        <taxon>Chlorellales</taxon>
        <taxon>Chlorellaceae</taxon>
        <taxon>Chlorella clade</taxon>
        <taxon>Chlorella</taxon>
    </lineage>
</organism>
<dbReference type="EMBL" id="LHPG02000016">
    <property type="protein sequence ID" value="PRW33640.1"/>
    <property type="molecule type" value="Genomic_DNA"/>
</dbReference>
<dbReference type="STRING" id="3076.A0A2P6TH83"/>
<keyword evidence="9" id="KW-1185">Reference proteome</keyword>
<dbReference type="InterPro" id="IPR036249">
    <property type="entry name" value="Thioredoxin-like_sf"/>
</dbReference>
<evidence type="ECO:0000256" key="2">
    <source>
        <dbReference type="ARBA" id="ARBA00006073"/>
    </source>
</evidence>
<evidence type="ECO:0000256" key="1">
    <source>
        <dbReference type="ARBA" id="ARBA00004173"/>
    </source>
</evidence>
<evidence type="ECO:0000313" key="9">
    <source>
        <dbReference type="Proteomes" id="UP000239899"/>
    </source>
</evidence>
<dbReference type="GO" id="GO:0032543">
    <property type="term" value="P:mitochondrial translation"/>
    <property type="evidence" value="ECO:0007669"/>
    <property type="project" value="InterPro"/>
</dbReference>
<comment type="caution">
    <text evidence="8">The sequence shown here is derived from an EMBL/GenBank/DDBJ whole genome shotgun (WGS) entry which is preliminary data.</text>
</comment>
<dbReference type="Pfam" id="PF05047">
    <property type="entry name" value="L51_S25_CI-B8"/>
    <property type="match status" value="1"/>
</dbReference>
<keyword evidence="5" id="KW-0687">Ribonucleoprotein</keyword>
<protein>
    <recommendedName>
        <fullName evidence="6">Large ribosomal subunit protein mL43</fullName>
    </recommendedName>
</protein>
<sequence length="126" mass="14442">MARRGVWQLRKLLVHYCDYGGSSRGTREFVEQILPHFQRDNPQLAVETVVQRGKHPGLLGEFLNTSTRHVDLRNAAPEEVLRQAVYLRSSLGRKASLQVKQRTRSKQPSIQGPWTHEVQEALKANM</sequence>
<evidence type="ECO:0000256" key="5">
    <source>
        <dbReference type="ARBA" id="ARBA00023274"/>
    </source>
</evidence>
<dbReference type="Proteomes" id="UP000239899">
    <property type="component" value="Unassembled WGS sequence"/>
</dbReference>
<accession>A0A2P6TH83</accession>
<evidence type="ECO:0000256" key="4">
    <source>
        <dbReference type="ARBA" id="ARBA00023128"/>
    </source>
</evidence>
<dbReference type="PANTHER" id="PTHR21396:SF2">
    <property type="entry name" value="LARGE RIBOSOMAL SUBUNIT PROTEIN ML43"/>
    <property type="match status" value="1"/>
</dbReference>
<dbReference type="GO" id="GO:0003735">
    <property type="term" value="F:structural constituent of ribosome"/>
    <property type="evidence" value="ECO:0007669"/>
    <property type="project" value="InterPro"/>
</dbReference>
<dbReference type="InterPro" id="IPR039927">
    <property type="entry name" value="Ribosomal_mL43"/>
</dbReference>
<dbReference type="AlphaFoldDB" id="A0A2P6TH83"/>
<dbReference type="SUPFAM" id="SSF52833">
    <property type="entry name" value="Thioredoxin-like"/>
    <property type="match status" value="1"/>
</dbReference>
<keyword evidence="3" id="KW-0689">Ribosomal protein</keyword>
<feature type="domain" description="Ribosomal protein/NADH dehydrogenase" evidence="7">
    <location>
        <begin position="18"/>
        <end position="91"/>
    </location>
</feature>
<evidence type="ECO:0000259" key="7">
    <source>
        <dbReference type="SMART" id="SM00916"/>
    </source>
</evidence>
<evidence type="ECO:0000256" key="3">
    <source>
        <dbReference type="ARBA" id="ARBA00022980"/>
    </source>
</evidence>